<dbReference type="Proteomes" id="UP001519460">
    <property type="component" value="Unassembled WGS sequence"/>
</dbReference>
<dbReference type="EMBL" id="JACVVK020000102">
    <property type="protein sequence ID" value="KAK7492574.1"/>
    <property type="molecule type" value="Genomic_DNA"/>
</dbReference>
<comment type="caution">
    <text evidence="1">The sequence shown here is derived from an EMBL/GenBank/DDBJ whole genome shotgun (WGS) entry which is preliminary data.</text>
</comment>
<accession>A0ABD0KZG9</accession>
<evidence type="ECO:0000313" key="2">
    <source>
        <dbReference type="Proteomes" id="UP001519460"/>
    </source>
</evidence>
<keyword evidence="2" id="KW-1185">Reference proteome</keyword>
<protein>
    <submittedName>
        <fullName evidence="1">Uncharacterized protein</fullName>
    </submittedName>
</protein>
<gene>
    <name evidence="1" type="ORF">BaRGS_00016240</name>
</gene>
<reference evidence="1 2" key="1">
    <citation type="journal article" date="2023" name="Sci. Data">
        <title>Genome assembly of the Korean intertidal mud-creeper Batillaria attramentaria.</title>
        <authorList>
            <person name="Patra A.K."/>
            <person name="Ho P.T."/>
            <person name="Jun S."/>
            <person name="Lee S.J."/>
            <person name="Kim Y."/>
            <person name="Won Y.J."/>
        </authorList>
    </citation>
    <scope>NUCLEOTIDE SEQUENCE [LARGE SCALE GENOMIC DNA]</scope>
    <source>
        <strain evidence="1">Wonlab-2016</strain>
    </source>
</reference>
<name>A0ABD0KZG9_9CAEN</name>
<evidence type="ECO:0000313" key="1">
    <source>
        <dbReference type="EMBL" id="KAK7492574.1"/>
    </source>
</evidence>
<dbReference type="AlphaFoldDB" id="A0ABD0KZG9"/>
<proteinExistence type="predicted"/>
<organism evidence="1 2">
    <name type="scientific">Batillaria attramentaria</name>
    <dbReference type="NCBI Taxonomy" id="370345"/>
    <lineage>
        <taxon>Eukaryota</taxon>
        <taxon>Metazoa</taxon>
        <taxon>Spiralia</taxon>
        <taxon>Lophotrochozoa</taxon>
        <taxon>Mollusca</taxon>
        <taxon>Gastropoda</taxon>
        <taxon>Caenogastropoda</taxon>
        <taxon>Sorbeoconcha</taxon>
        <taxon>Cerithioidea</taxon>
        <taxon>Batillariidae</taxon>
        <taxon>Batillaria</taxon>
    </lineage>
</organism>
<sequence length="84" mass="9816">MVWRIRTALFEQPSLCSQPDTAWDCEKSGQTPALPCHLFSQPPLFKLPVARSQLYRYEKKRPKHHGRDTRFAPFFSKVMAQLVL</sequence>